<protein>
    <submittedName>
        <fullName evidence="2">Uncharacterized protein</fullName>
    </submittedName>
</protein>
<evidence type="ECO:0000313" key="2">
    <source>
        <dbReference type="EMBL" id="MBC8559620.1"/>
    </source>
</evidence>
<proteinExistence type="predicted"/>
<gene>
    <name evidence="2" type="ORF">H8710_05975</name>
</gene>
<evidence type="ECO:0000313" key="3">
    <source>
        <dbReference type="Proteomes" id="UP000610760"/>
    </source>
</evidence>
<comment type="caution">
    <text evidence="2">The sequence shown here is derived from an EMBL/GenBank/DDBJ whole genome shotgun (WGS) entry which is preliminary data.</text>
</comment>
<name>A0A926I678_9FIRM</name>
<feature type="compositionally biased region" description="Basic residues" evidence="1">
    <location>
        <begin position="1"/>
        <end position="11"/>
    </location>
</feature>
<keyword evidence="3" id="KW-1185">Reference proteome</keyword>
<dbReference type="Proteomes" id="UP000610760">
    <property type="component" value="Unassembled WGS sequence"/>
</dbReference>
<accession>A0A926I678</accession>
<dbReference type="AlphaFoldDB" id="A0A926I678"/>
<dbReference type="EMBL" id="JACRSV010000001">
    <property type="protein sequence ID" value="MBC8559620.1"/>
    <property type="molecule type" value="Genomic_DNA"/>
</dbReference>
<feature type="region of interest" description="Disordered" evidence="1">
    <location>
        <begin position="1"/>
        <end position="20"/>
    </location>
</feature>
<sequence length="249" mass="28922">MFFKRKSKSKRKENPSTQKEENAPVIQYDLLFSKDGIDVKEKGVFLSQFPNKTEPNRTVYELMSCYNDMDSSEDSRAFIGAVLEAIERLCGDYKTVVLIYNTTTNPLEDEVQEYMKAHVDSDSDIFVAYPYGMLEVKRGLDDRLRAAFQEDRGDRVYDSGDFSCFAMPDGFFESCPAELFELNCLEDFKAFFSSLFRLRTVATCYCMDCFHNEATIEVDDTFIPEDKVMAILRDCCEKYDRSLYKRKIQ</sequence>
<evidence type="ECO:0000256" key="1">
    <source>
        <dbReference type="SAM" id="MobiDB-lite"/>
    </source>
</evidence>
<dbReference type="RefSeq" id="WP_249294510.1">
    <property type="nucleotide sequence ID" value="NZ_JACRSV010000001.1"/>
</dbReference>
<organism evidence="2 3">
    <name type="scientific">Fumia xinanensis</name>
    <dbReference type="NCBI Taxonomy" id="2763659"/>
    <lineage>
        <taxon>Bacteria</taxon>
        <taxon>Bacillati</taxon>
        <taxon>Bacillota</taxon>
        <taxon>Clostridia</taxon>
        <taxon>Eubacteriales</taxon>
        <taxon>Oscillospiraceae</taxon>
        <taxon>Fumia</taxon>
    </lineage>
</organism>
<reference evidence="2" key="1">
    <citation type="submission" date="2020-08" db="EMBL/GenBank/DDBJ databases">
        <title>Genome public.</title>
        <authorList>
            <person name="Liu C."/>
            <person name="Sun Q."/>
        </authorList>
    </citation>
    <scope>NUCLEOTIDE SEQUENCE</scope>
    <source>
        <strain evidence="2">NSJ-33</strain>
    </source>
</reference>